<feature type="domain" description="AAA" evidence="10">
    <location>
        <begin position="578"/>
        <end position="735"/>
    </location>
</feature>
<dbReference type="PANTHER" id="PTHR32309:SF13">
    <property type="entry name" value="FERRIC ENTEROBACTIN TRANSPORT PROTEIN FEPE"/>
    <property type="match status" value="1"/>
</dbReference>
<dbReference type="GO" id="GO:0005886">
    <property type="term" value="C:plasma membrane"/>
    <property type="evidence" value="ECO:0007669"/>
    <property type="project" value="TreeGrafter"/>
</dbReference>
<evidence type="ECO:0000256" key="6">
    <source>
        <dbReference type="ARBA" id="ARBA00022840"/>
    </source>
</evidence>
<keyword evidence="4" id="KW-0547">Nucleotide-binding</keyword>
<comment type="catalytic activity">
    <reaction evidence="8">
        <text>L-tyrosyl-[protein] + ATP = O-phospho-L-tyrosyl-[protein] + ADP + H(+)</text>
        <dbReference type="Rhea" id="RHEA:10596"/>
        <dbReference type="Rhea" id="RHEA-COMP:10136"/>
        <dbReference type="Rhea" id="RHEA-COMP:20101"/>
        <dbReference type="ChEBI" id="CHEBI:15378"/>
        <dbReference type="ChEBI" id="CHEBI:30616"/>
        <dbReference type="ChEBI" id="CHEBI:46858"/>
        <dbReference type="ChEBI" id="CHEBI:61978"/>
        <dbReference type="ChEBI" id="CHEBI:456216"/>
        <dbReference type="EC" id="2.7.10.2"/>
    </reaction>
</comment>
<dbReference type="Gene3D" id="3.40.50.300">
    <property type="entry name" value="P-loop containing nucleotide triphosphate hydrolases"/>
    <property type="match status" value="1"/>
</dbReference>
<dbReference type="SUPFAM" id="SSF52540">
    <property type="entry name" value="P-loop containing nucleoside triphosphate hydrolases"/>
    <property type="match status" value="1"/>
</dbReference>
<dbReference type="InterPro" id="IPR027417">
    <property type="entry name" value="P-loop_NTPase"/>
</dbReference>
<dbReference type="NCBIfam" id="TIGR01007">
    <property type="entry name" value="eps_fam"/>
    <property type="match status" value="1"/>
</dbReference>
<reference evidence="11" key="1">
    <citation type="submission" date="2021-05" db="EMBL/GenBank/DDBJ databases">
        <authorList>
            <person name="Pietrasiak N."/>
            <person name="Ward R."/>
            <person name="Stajich J.E."/>
            <person name="Kurbessoian T."/>
        </authorList>
    </citation>
    <scope>NUCLEOTIDE SEQUENCE</scope>
    <source>
        <strain evidence="11">CPER-KK1</strain>
    </source>
</reference>
<protein>
    <recommendedName>
        <fullName evidence="2">non-specific protein-tyrosine kinase</fullName>
        <ecNumber evidence="2">2.7.10.2</ecNumber>
    </recommendedName>
</protein>
<dbReference type="InterPro" id="IPR025669">
    <property type="entry name" value="AAA_dom"/>
</dbReference>
<dbReference type="GO" id="GO:0004715">
    <property type="term" value="F:non-membrane spanning protein tyrosine kinase activity"/>
    <property type="evidence" value="ECO:0007669"/>
    <property type="project" value="UniProtKB-EC"/>
</dbReference>
<dbReference type="EC" id="2.7.10.2" evidence="2"/>
<comment type="similarity">
    <text evidence="1">Belongs to the CpsD/CapB family.</text>
</comment>
<evidence type="ECO:0000313" key="12">
    <source>
        <dbReference type="Proteomes" id="UP000753908"/>
    </source>
</evidence>
<gene>
    <name evidence="11" type="ORF">KME25_24220</name>
</gene>
<evidence type="ECO:0000256" key="7">
    <source>
        <dbReference type="ARBA" id="ARBA00023137"/>
    </source>
</evidence>
<evidence type="ECO:0000256" key="2">
    <source>
        <dbReference type="ARBA" id="ARBA00011903"/>
    </source>
</evidence>
<organism evidence="11 12">
    <name type="scientific">Symplocastrum torsivum CPER-KK1</name>
    <dbReference type="NCBI Taxonomy" id="450513"/>
    <lineage>
        <taxon>Bacteria</taxon>
        <taxon>Bacillati</taxon>
        <taxon>Cyanobacteriota</taxon>
        <taxon>Cyanophyceae</taxon>
        <taxon>Oscillatoriophycideae</taxon>
        <taxon>Oscillatoriales</taxon>
        <taxon>Microcoleaceae</taxon>
        <taxon>Symplocastrum</taxon>
    </lineage>
</organism>
<keyword evidence="9" id="KW-0175">Coiled coil</keyword>
<comment type="caution">
    <text evidence="11">The sequence shown here is derived from an EMBL/GenBank/DDBJ whole genome shotgun (WGS) entry which is preliminary data.</text>
</comment>
<evidence type="ECO:0000256" key="8">
    <source>
        <dbReference type="ARBA" id="ARBA00051245"/>
    </source>
</evidence>
<evidence type="ECO:0000259" key="10">
    <source>
        <dbReference type="Pfam" id="PF13614"/>
    </source>
</evidence>
<proteinExistence type="inferred from homology"/>
<dbReference type="InterPro" id="IPR050445">
    <property type="entry name" value="Bact_polysacc_biosynth/exp"/>
</dbReference>
<keyword evidence="6" id="KW-0067">ATP-binding</keyword>
<dbReference type="AlphaFoldDB" id="A0A951PQJ0"/>
<evidence type="ECO:0000256" key="4">
    <source>
        <dbReference type="ARBA" id="ARBA00022741"/>
    </source>
</evidence>
<keyword evidence="3 11" id="KW-0808">Transferase</keyword>
<sequence length="791" mass="87752">METEQGSQILSISKRGRQLQELPSVDQEEFSAPPRKGLNLRPLLRTVQRKALLVVGIAGLVTAGAWYSTKSAPSVYEGNFRLLVEPVTNEARAVDPSSLTRANGDVPGEDNFELDYATQLEILKSPKMLTEILEQIRTKYPKFEYEQLKQGLVVERYQSEDPKITDPTKMLEVSFQGEDPKQVQFVLEVTANKYLKYSLDERKSRIGEGVKFIEDQLPALQKRVDTLQSQRQRLQQQYKLTDPNVQSADLFEQIREVSNQLREAQSQLQEQRTLYTNIKNQLALTPDEAIAASALSEDPNYSGLQAKVQELDNQIAVESARFLPNSPTVEALQAKRQNLVSLQNQETQRILGQSSVGSTSNPQVLAFQNSVRLDLINQLVTATNQIQVLDLRTQALAQTKASFEQQLRQLPTLIRQYNDIQQQLEIATRTRDQLLVQRETLRVEAAQTSLPWEIFSQPQVPLDPTGQPVPVPSKAKNIQMMGAVLGLLLGVGAALLIEKSRNIFYTTEEIKESIPLPLLGVIPLYKNAGKLPKSNTLNGSELALGGSELATSPFLEAFDSLYASIRFLSSDPPVRSLAVCSASRGDGKTTIALHLAQTAAAMGQRVLLVDANLRQPQLHSHLDLPNQKGLSDLLSKKLDPNDFIQRTQVADNLFVLTSGQPQANSTKLLGSAQMQYLMEEFQATFDLVIYDTSHLVGFMDANFLAAHTDGILMVVGVGKTSRSLVMQVLNQLNTFRLPTLGVVANHVRKGAKSPSNTVSTSGLKLVEEELPAHQGAGKWTDYQLDKAKDRK</sequence>
<dbReference type="GO" id="GO:0005524">
    <property type="term" value="F:ATP binding"/>
    <property type="evidence" value="ECO:0007669"/>
    <property type="project" value="UniProtKB-KW"/>
</dbReference>
<evidence type="ECO:0000256" key="1">
    <source>
        <dbReference type="ARBA" id="ARBA00007316"/>
    </source>
</evidence>
<dbReference type="Pfam" id="PF13614">
    <property type="entry name" value="AAA_31"/>
    <property type="match status" value="1"/>
</dbReference>
<keyword evidence="5" id="KW-0418">Kinase</keyword>
<name>A0A951PQJ0_9CYAN</name>
<accession>A0A951PQJ0</accession>
<keyword evidence="7" id="KW-0829">Tyrosine-protein kinase</keyword>
<dbReference type="PANTHER" id="PTHR32309">
    <property type="entry name" value="TYROSINE-PROTEIN KINASE"/>
    <property type="match status" value="1"/>
</dbReference>
<dbReference type="CDD" id="cd05387">
    <property type="entry name" value="BY-kinase"/>
    <property type="match status" value="1"/>
</dbReference>
<evidence type="ECO:0000256" key="5">
    <source>
        <dbReference type="ARBA" id="ARBA00022777"/>
    </source>
</evidence>
<evidence type="ECO:0000256" key="3">
    <source>
        <dbReference type="ARBA" id="ARBA00022679"/>
    </source>
</evidence>
<feature type="coiled-coil region" evidence="9">
    <location>
        <begin position="210"/>
        <end position="321"/>
    </location>
</feature>
<dbReference type="InterPro" id="IPR005702">
    <property type="entry name" value="Wzc-like_C"/>
</dbReference>
<dbReference type="EMBL" id="JAHHIF010000043">
    <property type="protein sequence ID" value="MBW4547519.1"/>
    <property type="molecule type" value="Genomic_DNA"/>
</dbReference>
<evidence type="ECO:0000313" key="11">
    <source>
        <dbReference type="EMBL" id="MBW4547519.1"/>
    </source>
</evidence>
<dbReference type="Proteomes" id="UP000753908">
    <property type="component" value="Unassembled WGS sequence"/>
</dbReference>
<evidence type="ECO:0000256" key="9">
    <source>
        <dbReference type="SAM" id="Coils"/>
    </source>
</evidence>
<reference evidence="11" key="2">
    <citation type="journal article" date="2022" name="Microbiol. Resour. Announc.">
        <title>Metagenome Sequencing to Explore Phylogenomics of Terrestrial Cyanobacteria.</title>
        <authorList>
            <person name="Ward R.D."/>
            <person name="Stajich J.E."/>
            <person name="Johansen J.R."/>
            <person name="Huntemann M."/>
            <person name="Clum A."/>
            <person name="Foster B."/>
            <person name="Foster B."/>
            <person name="Roux S."/>
            <person name="Palaniappan K."/>
            <person name="Varghese N."/>
            <person name="Mukherjee S."/>
            <person name="Reddy T.B.K."/>
            <person name="Daum C."/>
            <person name="Copeland A."/>
            <person name="Chen I.A."/>
            <person name="Ivanova N.N."/>
            <person name="Kyrpides N.C."/>
            <person name="Shapiro N."/>
            <person name="Eloe-Fadrosh E.A."/>
            <person name="Pietrasiak N."/>
        </authorList>
    </citation>
    <scope>NUCLEOTIDE SEQUENCE</scope>
    <source>
        <strain evidence="11">CPER-KK1</strain>
    </source>
</reference>